<dbReference type="InterPro" id="IPR027417">
    <property type="entry name" value="P-loop_NTPase"/>
</dbReference>
<dbReference type="PANTHER" id="PTHR41930">
    <property type="entry name" value="UPF0200 PROTEIN MJ1399"/>
    <property type="match status" value="1"/>
</dbReference>
<dbReference type="PANTHER" id="PTHR41930:SF1">
    <property type="entry name" value="DEPHOSPHO-COA KINASE"/>
    <property type="match status" value="1"/>
</dbReference>
<evidence type="ECO:0008006" key="3">
    <source>
        <dbReference type="Google" id="ProtNLM"/>
    </source>
</evidence>
<dbReference type="Gene3D" id="3.40.50.300">
    <property type="entry name" value="P-loop containing nucleotide triphosphate hydrolases"/>
    <property type="match status" value="1"/>
</dbReference>
<proteinExistence type="predicted"/>
<comment type="caution">
    <text evidence="1">The sequence shown here is derived from an EMBL/GenBank/DDBJ whole genome shotgun (WGS) entry which is preliminary data.</text>
</comment>
<evidence type="ECO:0000313" key="1">
    <source>
        <dbReference type="EMBL" id="KTB62493.1"/>
    </source>
</evidence>
<accession>A0A0W0HNR7</accession>
<dbReference type="EMBL" id="LKEF01000029">
    <property type="protein sequence ID" value="KTB62493.1"/>
    <property type="molecule type" value="Genomic_DNA"/>
</dbReference>
<organism evidence="1 2">
    <name type="scientific">Pseudomonas fluorescens ICMP 11288</name>
    <dbReference type="NCBI Taxonomy" id="1198309"/>
    <lineage>
        <taxon>Bacteria</taxon>
        <taxon>Pseudomonadati</taxon>
        <taxon>Pseudomonadota</taxon>
        <taxon>Gammaproteobacteria</taxon>
        <taxon>Pseudomonadales</taxon>
        <taxon>Pseudomonadaceae</taxon>
        <taxon>Pseudomonas</taxon>
    </lineage>
</organism>
<name>A0A0W0HNR7_PSEFL</name>
<dbReference type="Proteomes" id="UP000054197">
    <property type="component" value="Unassembled WGS sequence"/>
</dbReference>
<gene>
    <name evidence="1" type="ORF">AO063_14545</name>
</gene>
<dbReference type="Pfam" id="PF13238">
    <property type="entry name" value="AAA_18"/>
    <property type="match status" value="1"/>
</dbReference>
<dbReference type="RefSeq" id="WP_058421003.1">
    <property type="nucleotide sequence ID" value="NZ_LKEF01000029.1"/>
</dbReference>
<sequence length="179" mass="20079">MKRLLLLSGPMASGKTSVSAALQELHGFVPMSSGSFLRAHLATRNEPLDRHNLQELGDSLDKATDFSWLIDSVANPAIQARPDVENWLLDAVRKPRQVELFRLRFGNAVRHVHIIAPEPVLQQRYAARSATDLDEYNASVLHPNERSARSLLGFADKVLDTHTYTPFQIADQILGIWEM</sequence>
<evidence type="ECO:0000313" key="2">
    <source>
        <dbReference type="Proteomes" id="UP000054197"/>
    </source>
</evidence>
<reference evidence="1 2" key="1">
    <citation type="submission" date="2015-09" db="EMBL/GenBank/DDBJ databases">
        <title>Genome sequence of ICMP 11288.</title>
        <authorList>
            <person name="Visnovsky S."/>
            <person name="Lu A."/>
            <person name="Panda P."/>
            <person name="Pitman A."/>
        </authorList>
    </citation>
    <scope>NUCLEOTIDE SEQUENCE [LARGE SCALE GENOMIC DNA]</scope>
    <source>
        <strain evidence="1 2">ICMP 11288</strain>
    </source>
</reference>
<protein>
    <recommendedName>
        <fullName evidence="3">Adenylate kinase</fullName>
    </recommendedName>
</protein>
<dbReference type="AlphaFoldDB" id="A0A0W0HNR7"/>
<dbReference type="SUPFAM" id="SSF52540">
    <property type="entry name" value="P-loop containing nucleoside triphosphate hydrolases"/>
    <property type="match status" value="1"/>
</dbReference>